<evidence type="ECO:0000313" key="1">
    <source>
        <dbReference type="EMBL" id="GFY51566.1"/>
    </source>
</evidence>
<gene>
    <name evidence="1" type="ORF">TNIN_146891</name>
</gene>
<protein>
    <submittedName>
        <fullName evidence="1">Uncharacterized protein</fullName>
    </submittedName>
</protein>
<evidence type="ECO:0000313" key="2">
    <source>
        <dbReference type="Proteomes" id="UP000886998"/>
    </source>
</evidence>
<sequence length="105" mass="11681">MLRYVTRLNREKSTEKILLLYSLASLGVDSMMRFRLKNTNRTDLDQVATVGNSLSSPGAIKEPSYTGAEITLNLSRLRNLMSSGVGPRHLNVRFLRVAATGDLNQ</sequence>
<name>A0A8X6XGY1_9ARAC</name>
<accession>A0A8X6XGY1</accession>
<proteinExistence type="predicted"/>
<organism evidence="1 2">
    <name type="scientific">Trichonephila inaurata madagascariensis</name>
    <dbReference type="NCBI Taxonomy" id="2747483"/>
    <lineage>
        <taxon>Eukaryota</taxon>
        <taxon>Metazoa</taxon>
        <taxon>Ecdysozoa</taxon>
        <taxon>Arthropoda</taxon>
        <taxon>Chelicerata</taxon>
        <taxon>Arachnida</taxon>
        <taxon>Araneae</taxon>
        <taxon>Araneomorphae</taxon>
        <taxon>Entelegynae</taxon>
        <taxon>Araneoidea</taxon>
        <taxon>Nephilidae</taxon>
        <taxon>Trichonephila</taxon>
        <taxon>Trichonephila inaurata</taxon>
    </lineage>
</organism>
<comment type="caution">
    <text evidence="1">The sequence shown here is derived from an EMBL/GenBank/DDBJ whole genome shotgun (WGS) entry which is preliminary data.</text>
</comment>
<dbReference type="AlphaFoldDB" id="A0A8X6XGY1"/>
<dbReference type="EMBL" id="BMAV01008197">
    <property type="protein sequence ID" value="GFY51566.1"/>
    <property type="molecule type" value="Genomic_DNA"/>
</dbReference>
<reference evidence="1" key="1">
    <citation type="submission" date="2020-08" db="EMBL/GenBank/DDBJ databases">
        <title>Multicomponent nature underlies the extraordinary mechanical properties of spider dragline silk.</title>
        <authorList>
            <person name="Kono N."/>
            <person name="Nakamura H."/>
            <person name="Mori M."/>
            <person name="Yoshida Y."/>
            <person name="Ohtoshi R."/>
            <person name="Malay A.D."/>
            <person name="Moran D.A.P."/>
            <person name="Tomita M."/>
            <person name="Numata K."/>
            <person name="Arakawa K."/>
        </authorList>
    </citation>
    <scope>NUCLEOTIDE SEQUENCE</scope>
</reference>
<keyword evidence="2" id="KW-1185">Reference proteome</keyword>
<dbReference type="Proteomes" id="UP000886998">
    <property type="component" value="Unassembled WGS sequence"/>
</dbReference>